<keyword evidence="12" id="KW-1185">Reference proteome</keyword>
<keyword evidence="3 11" id="KW-0808">Transferase</keyword>
<keyword evidence="6" id="KW-0547">Nucleotide-binding</keyword>
<evidence type="ECO:0000259" key="9">
    <source>
        <dbReference type="Pfam" id="PF03281"/>
    </source>
</evidence>
<keyword evidence="4 11" id="KW-0548">Nucleotidyltransferase</keyword>
<evidence type="ECO:0000256" key="5">
    <source>
        <dbReference type="ARBA" id="ARBA00022723"/>
    </source>
</evidence>
<accession>A0A8B6HPR1</accession>
<dbReference type="InterPro" id="IPR046903">
    <property type="entry name" value="Mab-21-like_nuc_Trfase"/>
</dbReference>
<evidence type="ECO:0000256" key="2">
    <source>
        <dbReference type="ARBA" id="ARBA00008307"/>
    </source>
</evidence>
<dbReference type="InterPro" id="IPR024810">
    <property type="entry name" value="MAB21L/cGLR"/>
</dbReference>
<dbReference type="Pfam" id="PF03281">
    <property type="entry name" value="Mab-21"/>
    <property type="match status" value="1"/>
</dbReference>
<proteinExistence type="inferred from homology"/>
<dbReference type="OrthoDB" id="6158775at2759"/>
<sequence length="366" mass="42832">MDESEQKSLCLQFYNYLCEKMGTEELVLLRQKFYLLYDLLRLSRTEIIINSGSKSEGLELEGSDIDIMILQLDNTVLENENEAQCKNNQPNVFFMSTEDTKPGFTMLKLSKSSFIPYDSQVYYYWDTWRNNIVLSSEKAKQWMSSKWENSALVHGPCITDEDYESDIAFCLRCPIWIKQARKLREKSRLWPCPSVVEIIEKCGILFVPIGCKTSATEEFEWRISFSIAEKLLIYTFSHTQILCYALLKIMLKEIIETHSDSKGILCSYFLKTVVFWVSEEFQRDKWRPDMIIPCFMACLARLAYCVEHSNLPHYFIPEINLLEDKLVSHNTTDLKNLLNEFFSKRSKFFKIFQNTFAACSASTLFV</sequence>
<name>A0A8B6HPR1_MYTGA</name>
<evidence type="ECO:0000256" key="3">
    <source>
        <dbReference type="ARBA" id="ARBA00022679"/>
    </source>
</evidence>
<dbReference type="SMART" id="SM01265">
    <property type="entry name" value="Mab-21"/>
    <property type="match status" value="1"/>
</dbReference>
<evidence type="ECO:0000313" key="11">
    <source>
        <dbReference type="EMBL" id="VDI82538.1"/>
    </source>
</evidence>
<dbReference type="Gene3D" id="1.10.1410.40">
    <property type="match status" value="1"/>
</dbReference>
<dbReference type="AlphaFoldDB" id="A0A8B6HPR1"/>
<feature type="domain" description="Mab-21-like nucleotidyltransferase" evidence="9">
    <location>
        <begin position="155"/>
        <end position="233"/>
    </location>
</feature>
<evidence type="ECO:0000256" key="6">
    <source>
        <dbReference type="ARBA" id="ARBA00022741"/>
    </source>
</evidence>
<dbReference type="EC" id="2.7.7.86" evidence="11"/>
<dbReference type="EMBL" id="UYJE01010370">
    <property type="protein sequence ID" value="VDI82538.1"/>
    <property type="molecule type" value="Genomic_DNA"/>
</dbReference>
<evidence type="ECO:0000313" key="12">
    <source>
        <dbReference type="Proteomes" id="UP000596742"/>
    </source>
</evidence>
<gene>
    <name evidence="11" type="ORF">MGAL_10B069143</name>
</gene>
<keyword evidence="7" id="KW-0067">ATP-binding</keyword>
<evidence type="ECO:0000256" key="4">
    <source>
        <dbReference type="ARBA" id="ARBA00022695"/>
    </source>
</evidence>
<dbReference type="GO" id="GO:0046872">
    <property type="term" value="F:metal ion binding"/>
    <property type="evidence" value="ECO:0007669"/>
    <property type="project" value="UniProtKB-KW"/>
</dbReference>
<evidence type="ECO:0000256" key="1">
    <source>
        <dbReference type="ARBA" id="ARBA00001946"/>
    </source>
</evidence>
<dbReference type="Proteomes" id="UP000596742">
    <property type="component" value="Unassembled WGS sequence"/>
</dbReference>
<feature type="domain" description="Mab-21-like HhH/H2TH-like" evidence="10">
    <location>
        <begin position="243"/>
        <end position="334"/>
    </location>
</feature>
<reference evidence="11" key="1">
    <citation type="submission" date="2018-11" db="EMBL/GenBank/DDBJ databases">
        <authorList>
            <person name="Alioto T."/>
            <person name="Alioto T."/>
        </authorList>
    </citation>
    <scope>NUCLEOTIDE SEQUENCE</scope>
</reference>
<dbReference type="GO" id="GO:0061501">
    <property type="term" value="F:2',3'-cyclic GMP-AMP synthase activity"/>
    <property type="evidence" value="ECO:0007669"/>
    <property type="project" value="UniProtKB-EC"/>
</dbReference>
<keyword evidence="5" id="KW-0479">Metal-binding</keyword>
<dbReference type="GO" id="GO:0005524">
    <property type="term" value="F:ATP binding"/>
    <property type="evidence" value="ECO:0007669"/>
    <property type="project" value="UniProtKB-KW"/>
</dbReference>
<dbReference type="PANTHER" id="PTHR10656:SF42">
    <property type="entry name" value="CYCLIC GMP-AMP SYNTHASE-LIKE PROTEIN-RELATED"/>
    <property type="match status" value="1"/>
</dbReference>
<protein>
    <submittedName>
        <fullName evidence="11">Cyclic GMP-AMP synthase</fullName>
        <ecNumber evidence="11">2.7.7.86</ecNumber>
    </submittedName>
</protein>
<comment type="caution">
    <text evidence="11">The sequence shown here is derived from an EMBL/GenBank/DDBJ whole genome shotgun (WGS) entry which is preliminary data.</text>
</comment>
<evidence type="ECO:0000256" key="8">
    <source>
        <dbReference type="ARBA" id="ARBA00022842"/>
    </source>
</evidence>
<organism evidence="11 12">
    <name type="scientific">Mytilus galloprovincialis</name>
    <name type="common">Mediterranean mussel</name>
    <dbReference type="NCBI Taxonomy" id="29158"/>
    <lineage>
        <taxon>Eukaryota</taxon>
        <taxon>Metazoa</taxon>
        <taxon>Spiralia</taxon>
        <taxon>Lophotrochozoa</taxon>
        <taxon>Mollusca</taxon>
        <taxon>Bivalvia</taxon>
        <taxon>Autobranchia</taxon>
        <taxon>Pteriomorphia</taxon>
        <taxon>Mytilida</taxon>
        <taxon>Mytiloidea</taxon>
        <taxon>Mytilidae</taxon>
        <taxon>Mytilinae</taxon>
        <taxon>Mytilus</taxon>
    </lineage>
</organism>
<evidence type="ECO:0000259" key="10">
    <source>
        <dbReference type="Pfam" id="PF20266"/>
    </source>
</evidence>
<dbReference type="PANTHER" id="PTHR10656">
    <property type="entry name" value="CELL FATE DETERMINING PROTEIN MAB21-RELATED"/>
    <property type="match status" value="1"/>
</dbReference>
<comment type="similarity">
    <text evidence="2">Belongs to the mab-21 family.</text>
</comment>
<dbReference type="Pfam" id="PF20266">
    <property type="entry name" value="Mab-21_C"/>
    <property type="match status" value="1"/>
</dbReference>
<dbReference type="InterPro" id="IPR046906">
    <property type="entry name" value="Mab-21_HhH/H2TH-like"/>
</dbReference>
<evidence type="ECO:0000256" key="7">
    <source>
        <dbReference type="ARBA" id="ARBA00022840"/>
    </source>
</evidence>
<keyword evidence="8" id="KW-0460">Magnesium</keyword>
<comment type="cofactor">
    <cofactor evidence="1">
        <name>Mg(2+)</name>
        <dbReference type="ChEBI" id="CHEBI:18420"/>
    </cofactor>
</comment>